<evidence type="ECO:0008006" key="11">
    <source>
        <dbReference type="Google" id="ProtNLM"/>
    </source>
</evidence>
<feature type="transmembrane region" description="Helical" evidence="8">
    <location>
        <begin position="81"/>
        <end position="103"/>
    </location>
</feature>
<keyword evidence="4" id="KW-0997">Cell inner membrane</keyword>
<sequence>MEESQGFTSMQDFTVYNEYIPLNEEPNDEDDVTITPQHKEELKAAFGHKTIGFFGGLSLLVGNMTGPGMVGICLQFQQGGWFFTIAGFILILVCSSLAALFMAEAMATLPGNPRFQLRVEFSMLCRFYFGKWGYAVAQVFINVALQATNIASIIVCAQIMDDMLISIFKKTCGLVAYPKVEWMCVNTPVDSSSPFPDSYYMFFTLGYLVVLVLIIPLGFLNLDDNIIVQIGAVILMFCITSSWVIMFFINGLNPSYMPTIGTPRGIAQIMGNVMFNYSYITTVPSWINESKPTVNIKKSIWLSSSFSTFIFIAIGVFGALSFPNMKDDSNILSIINASHMANTFTRILVYIFPFVVLASSIPVYSIIVRYNLMQNNLLPKLVANGIAVILPWTIALPFMTGDGLNQISEWASLFFSSIANFIIPLLLFIRSVYFRKSKKTMSADQRRILKTLVLETVDWEKNQEMLRFEEHHTMFKVFGKLNRDKSNIVAIICLGILGILIPFVIITNFVFPN</sequence>
<keyword evidence="6 8" id="KW-1133">Transmembrane helix</keyword>
<accession>A0A8J4PNZ4</accession>
<keyword evidence="10" id="KW-1185">Reference proteome</keyword>
<comment type="subcellular location">
    <subcellularLocation>
        <location evidence="1">Cell inner membrane</location>
        <topology evidence="1">Multi-pass membrane protein</topology>
    </subcellularLocation>
</comment>
<evidence type="ECO:0000256" key="1">
    <source>
        <dbReference type="ARBA" id="ARBA00004429"/>
    </source>
</evidence>
<evidence type="ECO:0000256" key="7">
    <source>
        <dbReference type="ARBA" id="ARBA00023136"/>
    </source>
</evidence>
<dbReference type="Pfam" id="PF03222">
    <property type="entry name" value="Trp_Tyr_perm"/>
    <property type="match status" value="1"/>
</dbReference>
<dbReference type="PANTHER" id="PTHR16189">
    <property type="entry name" value="TRANSMEMBRANE PROTEIN 104-RELATED"/>
    <property type="match status" value="1"/>
</dbReference>
<feature type="transmembrane region" description="Helical" evidence="8">
    <location>
        <begin position="300"/>
        <end position="322"/>
    </location>
</feature>
<dbReference type="Proteomes" id="UP000695562">
    <property type="component" value="Unassembled WGS sequence"/>
</dbReference>
<gene>
    <name evidence="9" type="ORF">CYY_007201</name>
</gene>
<evidence type="ECO:0000256" key="2">
    <source>
        <dbReference type="ARBA" id="ARBA00022448"/>
    </source>
</evidence>
<reference evidence="9" key="1">
    <citation type="submission" date="2020-01" db="EMBL/GenBank/DDBJ databases">
        <title>Development of genomics and gene disruption for Polysphondylium violaceum indicates a role for the polyketide synthase stlB in stalk morphogenesis.</title>
        <authorList>
            <person name="Narita B."/>
            <person name="Kawabe Y."/>
            <person name="Kin K."/>
            <person name="Saito T."/>
            <person name="Gibbs R."/>
            <person name="Kuspa A."/>
            <person name="Muzny D."/>
            <person name="Queller D."/>
            <person name="Richards S."/>
            <person name="Strassman J."/>
            <person name="Sucgang R."/>
            <person name="Worley K."/>
            <person name="Schaap P."/>
        </authorList>
    </citation>
    <scope>NUCLEOTIDE SEQUENCE</scope>
    <source>
        <strain evidence="9">QSvi11</strain>
    </source>
</reference>
<dbReference type="GO" id="GO:0003333">
    <property type="term" value="P:amino acid transmembrane transport"/>
    <property type="evidence" value="ECO:0007669"/>
    <property type="project" value="InterPro"/>
</dbReference>
<evidence type="ECO:0000256" key="5">
    <source>
        <dbReference type="ARBA" id="ARBA00022692"/>
    </source>
</evidence>
<organism evidence="9 10">
    <name type="scientific">Polysphondylium violaceum</name>
    <dbReference type="NCBI Taxonomy" id="133409"/>
    <lineage>
        <taxon>Eukaryota</taxon>
        <taxon>Amoebozoa</taxon>
        <taxon>Evosea</taxon>
        <taxon>Eumycetozoa</taxon>
        <taxon>Dictyostelia</taxon>
        <taxon>Dictyosteliales</taxon>
        <taxon>Dictyosteliaceae</taxon>
        <taxon>Polysphondylium</taxon>
    </lineage>
</organism>
<feature type="transmembrane region" description="Helical" evidence="8">
    <location>
        <begin position="199"/>
        <end position="220"/>
    </location>
</feature>
<keyword evidence="2" id="KW-0813">Transport</keyword>
<keyword evidence="3" id="KW-1003">Cell membrane</keyword>
<evidence type="ECO:0000313" key="10">
    <source>
        <dbReference type="Proteomes" id="UP000695562"/>
    </source>
</evidence>
<dbReference type="InterPro" id="IPR018227">
    <property type="entry name" value="Amino_acid_transport_2"/>
</dbReference>
<dbReference type="PANTHER" id="PTHR16189:SF3">
    <property type="entry name" value="AMINO ACID TRANSPORTER TRANSMEMBRANE DOMAIN-CONTAINING PROTEIN"/>
    <property type="match status" value="1"/>
</dbReference>
<evidence type="ECO:0000256" key="6">
    <source>
        <dbReference type="ARBA" id="ARBA00022989"/>
    </source>
</evidence>
<feature type="transmembrane region" description="Helical" evidence="8">
    <location>
        <begin position="488"/>
        <end position="511"/>
    </location>
</feature>
<comment type="caution">
    <text evidence="9">The sequence shown here is derived from an EMBL/GenBank/DDBJ whole genome shotgun (WGS) entry which is preliminary data.</text>
</comment>
<dbReference type="EMBL" id="AJWJ01000370">
    <property type="protein sequence ID" value="KAF2071485.1"/>
    <property type="molecule type" value="Genomic_DNA"/>
</dbReference>
<evidence type="ECO:0000256" key="4">
    <source>
        <dbReference type="ARBA" id="ARBA00022519"/>
    </source>
</evidence>
<feature type="transmembrane region" description="Helical" evidence="8">
    <location>
        <begin position="226"/>
        <end position="249"/>
    </location>
</feature>
<feature type="transmembrane region" description="Helical" evidence="8">
    <location>
        <begin position="347"/>
        <end position="369"/>
    </location>
</feature>
<keyword evidence="7 8" id="KW-0472">Membrane</keyword>
<dbReference type="GO" id="GO:0005886">
    <property type="term" value="C:plasma membrane"/>
    <property type="evidence" value="ECO:0007669"/>
    <property type="project" value="UniProtKB-SubCell"/>
</dbReference>
<keyword evidence="5 8" id="KW-0812">Transmembrane</keyword>
<feature type="transmembrane region" description="Helical" evidence="8">
    <location>
        <begin position="381"/>
        <end position="398"/>
    </location>
</feature>
<name>A0A8J4PNZ4_9MYCE</name>
<evidence type="ECO:0000256" key="8">
    <source>
        <dbReference type="SAM" id="Phobius"/>
    </source>
</evidence>
<protein>
    <recommendedName>
        <fullName evidence="11">Amino acid transporter transmembrane domain-containing protein</fullName>
    </recommendedName>
</protein>
<evidence type="ECO:0000256" key="3">
    <source>
        <dbReference type="ARBA" id="ARBA00022475"/>
    </source>
</evidence>
<dbReference type="AlphaFoldDB" id="A0A8J4PNZ4"/>
<dbReference type="OrthoDB" id="15894at2759"/>
<proteinExistence type="predicted"/>
<feature type="transmembrane region" description="Helical" evidence="8">
    <location>
        <begin position="410"/>
        <end position="429"/>
    </location>
</feature>
<evidence type="ECO:0000313" key="9">
    <source>
        <dbReference type="EMBL" id="KAF2071485.1"/>
    </source>
</evidence>
<feature type="transmembrane region" description="Helical" evidence="8">
    <location>
        <begin position="51"/>
        <end position="74"/>
    </location>
</feature>